<evidence type="ECO:0000313" key="4">
    <source>
        <dbReference type="EMBL" id="RKQ17134.1"/>
    </source>
</evidence>
<evidence type="ECO:0000259" key="3">
    <source>
        <dbReference type="PROSITE" id="PS51782"/>
    </source>
</evidence>
<dbReference type="InterPro" id="IPR010611">
    <property type="entry name" value="3D_dom"/>
</dbReference>
<dbReference type="InterPro" id="IPR036908">
    <property type="entry name" value="RlpA-like_sf"/>
</dbReference>
<dbReference type="Gene3D" id="2.40.40.10">
    <property type="entry name" value="RlpA-like domain"/>
    <property type="match status" value="1"/>
</dbReference>
<dbReference type="InterPro" id="IPR018392">
    <property type="entry name" value="LysM"/>
</dbReference>
<proteinExistence type="predicted"/>
<gene>
    <name evidence="4" type="ORF">D8M05_05540</name>
</gene>
<dbReference type="SUPFAM" id="SSF54106">
    <property type="entry name" value="LysM domain"/>
    <property type="match status" value="2"/>
</dbReference>
<feature type="domain" description="LysM" evidence="3">
    <location>
        <begin position="73"/>
        <end position="118"/>
    </location>
</feature>
<dbReference type="PANTHER" id="PTHR39160:SF6">
    <property type="entry name" value="CELL WALL-BINDING PROTEIN YOCH"/>
    <property type="match status" value="1"/>
</dbReference>
<sequence>MKKLVALLVGLIIYSLSQVVVSAEEYEVKKGDTLWDIANEHKTSVKQLMDINGLDSSWIYPEQVLSLAEEEFEYYIVEQGDTLSKISEKHGDDVTIANLKAWNRLSSDFIITGQELVVTGAEDAAQTAEIQHKGSTNEVEDSESVVFNTESTEVNETETKGEPEEQDATIKGKTLSVEATAYTAYCAGCSGITATGINLKNNPNAKVIAVDPNVIPLGTKVYVEGYGHAIAGDTGGAIKGNKIDIHVPTKDEAFSWGRRVVEVTILE</sequence>
<dbReference type="SUPFAM" id="SSF50685">
    <property type="entry name" value="Barwin-like endoglucanases"/>
    <property type="match status" value="1"/>
</dbReference>
<dbReference type="GO" id="GO:0004553">
    <property type="term" value="F:hydrolase activity, hydrolyzing O-glycosyl compounds"/>
    <property type="evidence" value="ECO:0007669"/>
    <property type="project" value="InterPro"/>
</dbReference>
<dbReference type="CDD" id="cd00118">
    <property type="entry name" value="LysM"/>
    <property type="match status" value="2"/>
</dbReference>
<dbReference type="OrthoDB" id="9798935at2"/>
<dbReference type="SMART" id="SM00257">
    <property type="entry name" value="LysM"/>
    <property type="match status" value="2"/>
</dbReference>
<dbReference type="Pfam" id="PF06725">
    <property type="entry name" value="3D"/>
    <property type="match status" value="1"/>
</dbReference>
<dbReference type="Gene3D" id="3.10.350.10">
    <property type="entry name" value="LysM domain"/>
    <property type="match status" value="2"/>
</dbReference>
<evidence type="ECO:0000256" key="2">
    <source>
        <dbReference type="SAM" id="MobiDB-lite"/>
    </source>
</evidence>
<dbReference type="GO" id="GO:0019867">
    <property type="term" value="C:outer membrane"/>
    <property type="evidence" value="ECO:0007669"/>
    <property type="project" value="InterPro"/>
</dbReference>
<dbReference type="Proteomes" id="UP000281813">
    <property type="component" value="Unassembled WGS sequence"/>
</dbReference>
<keyword evidence="5" id="KW-1185">Reference proteome</keyword>
<dbReference type="RefSeq" id="WP_121129476.1">
    <property type="nucleotide sequence ID" value="NZ_JBHUFK010000041.1"/>
</dbReference>
<dbReference type="CDD" id="cd22786">
    <property type="entry name" value="DPBB_YuiC-like"/>
    <property type="match status" value="1"/>
</dbReference>
<feature type="domain" description="LysM" evidence="3">
    <location>
        <begin position="24"/>
        <end position="67"/>
    </location>
</feature>
<dbReference type="InterPro" id="IPR036779">
    <property type="entry name" value="LysM_dom_sf"/>
</dbReference>
<evidence type="ECO:0000313" key="5">
    <source>
        <dbReference type="Proteomes" id="UP000281813"/>
    </source>
</evidence>
<feature type="region of interest" description="Disordered" evidence="2">
    <location>
        <begin position="147"/>
        <end position="168"/>
    </location>
</feature>
<comment type="caution">
    <text evidence="4">The sequence shown here is derived from an EMBL/GenBank/DDBJ whole genome shotgun (WGS) entry which is preliminary data.</text>
</comment>
<evidence type="ECO:0000256" key="1">
    <source>
        <dbReference type="ARBA" id="ARBA00022729"/>
    </source>
</evidence>
<dbReference type="PROSITE" id="PS51782">
    <property type="entry name" value="LYSM"/>
    <property type="match status" value="2"/>
</dbReference>
<dbReference type="PANTHER" id="PTHR39160">
    <property type="entry name" value="CELL WALL-BINDING PROTEIN YOCH"/>
    <property type="match status" value="1"/>
</dbReference>
<keyword evidence="1" id="KW-0732">Signal</keyword>
<dbReference type="InterPro" id="IPR051933">
    <property type="entry name" value="Resuscitation_pf_RpfB"/>
</dbReference>
<dbReference type="EMBL" id="RBZO01000006">
    <property type="protein sequence ID" value="RKQ17134.1"/>
    <property type="molecule type" value="Genomic_DNA"/>
</dbReference>
<accession>A0A494Z546</accession>
<dbReference type="GO" id="GO:0009254">
    <property type="term" value="P:peptidoglycan turnover"/>
    <property type="evidence" value="ECO:0007669"/>
    <property type="project" value="InterPro"/>
</dbReference>
<dbReference type="AlphaFoldDB" id="A0A494Z546"/>
<protein>
    <submittedName>
        <fullName evidence="4">LysM peptidoglycan-binding domain-containing protein</fullName>
    </submittedName>
</protein>
<reference evidence="4 5" key="1">
    <citation type="journal article" date="2015" name="Antonie Van Leeuwenhoek">
        <title>Oceanobacillus bengalensis sp. nov., a bacterium isolated from seawater of the Bay of Bengal.</title>
        <authorList>
            <person name="Yongchang O."/>
            <person name="Xiang W."/>
            <person name="Wang G."/>
        </authorList>
    </citation>
    <scope>NUCLEOTIDE SEQUENCE [LARGE SCALE GENOMIC DNA]</scope>
    <source>
        <strain evidence="4 5">MCCC 1K00260</strain>
    </source>
</reference>
<organism evidence="4 5">
    <name type="scientific">Oceanobacillus bengalensis</name>
    <dbReference type="NCBI Taxonomy" id="1435466"/>
    <lineage>
        <taxon>Bacteria</taxon>
        <taxon>Bacillati</taxon>
        <taxon>Bacillota</taxon>
        <taxon>Bacilli</taxon>
        <taxon>Bacillales</taxon>
        <taxon>Bacillaceae</taxon>
        <taxon>Oceanobacillus</taxon>
    </lineage>
</organism>
<dbReference type="Pfam" id="PF01476">
    <property type="entry name" value="LysM"/>
    <property type="match status" value="2"/>
</dbReference>
<name>A0A494Z546_9BACI</name>